<evidence type="ECO:0000256" key="1">
    <source>
        <dbReference type="ARBA" id="ARBA00001231"/>
    </source>
</evidence>
<dbReference type="Gene3D" id="3.20.20.80">
    <property type="entry name" value="Glycosidases"/>
    <property type="match status" value="1"/>
</dbReference>
<feature type="chain" id="PRO_5047196460" description="beta-N-acetylhexosaminidase" evidence="6">
    <location>
        <begin position="23"/>
        <end position="547"/>
    </location>
</feature>
<evidence type="ECO:0000256" key="5">
    <source>
        <dbReference type="ARBA" id="ARBA00023295"/>
    </source>
</evidence>
<dbReference type="InterPro" id="IPR025705">
    <property type="entry name" value="Beta_hexosaminidase_sua/sub"/>
</dbReference>
<keyword evidence="6" id="KW-0732">Signal</keyword>
<dbReference type="SUPFAM" id="SSF55545">
    <property type="entry name" value="beta-N-acetylhexosaminidase-like domain"/>
    <property type="match status" value="1"/>
</dbReference>
<comment type="catalytic activity">
    <reaction evidence="1">
        <text>Hydrolysis of terminal non-reducing N-acetyl-D-hexosamine residues in N-acetyl-beta-D-hexosaminides.</text>
        <dbReference type="EC" id="3.2.1.52"/>
    </reaction>
</comment>
<evidence type="ECO:0000256" key="6">
    <source>
        <dbReference type="SAM" id="SignalP"/>
    </source>
</evidence>
<evidence type="ECO:0000259" key="8">
    <source>
        <dbReference type="Pfam" id="PF02838"/>
    </source>
</evidence>
<organism evidence="9 10">
    <name type="scientific">Pendulispora rubella</name>
    <dbReference type="NCBI Taxonomy" id="2741070"/>
    <lineage>
        <taxon>Bacteria</taxon>
        <taxon>Pseudomonadati</taxon>
        <taxon>Myxococcota</taxon>
        <taxon>Myxococcia</taxon>
        <taxon>Myxococcales</taxon>
        <taxon>Sorangiineae</taxon>
        <taxon>Pendulisporaceae</taxon>
        <taxon>Pendulispora</taxon>
    </lineage>
</organism>
<feature type="signal peptide" evidence="6">
    <location>
        <begin position="1"/>
        <end position="22"/>
    </location>
</feature>
<keyword evidence="5" id="KW-0326">Glycosidase</keyword>
<sequence>MAPTSRAFSVPLCVLAAAAVTAACSPGADTDVNPVANEDNSSVQEQELAAAIGLDKVIPSPVSVQSKSEQEYTLTRNTVVYTDPNSQDAARVGEYLAGLLRPATGYPFTVRPASGVPNSGIALLLSGANGSVGASGYEIDVNGSRVLVRAKTGAGLFAAVQTLRQLLPVAIENSTVENASWKIAGGHILDYPRTDYRGGMLDVARHFFPVSTVKRYIDHLARYKLNYFHIHLADDQGWRIQIDSYPRLATYGGSTQVGGGPGGYYTKAEYTDIVNYAAARYITVIPEIDMPGHTNAALASVPELNCNNQAPPLYTGTDVGFSSFCMDEAHRAVVTKFIDDVVRELAALTPGPYIHLGGDEAHSTPEADYIAFEKRVFPIVAKYGKRMVGWHEILKATPDTTALPQYWGTTPDDANVKAAAQRGMKFLVSAANKTYLDMKYDQNTPLGQDWAGLIEVRDAYDWNPTAYLTGVSSSQIAGFEAPLWTETITKLADIEYMIFPRLPALAERGWSPASRTWSDFRTRLATHSPRWKKAKITYYPSPQIAWP</sequence>
<dbReference type="Gene3D" id="3.30.379.10">
    <property type="entry name" value="Chitobiase/beta-hexosaminidase domain 2-like"/>
    <property type="match status" value="1"/>
</dbReference>
<gene>
    <name evidence="9" type="ORF">LVJ94_01010</name>
</gene>
<accession>A0ABZ2L4G8</accession>
<dbReference type="PANTHER" id="PTHR22600:SF57">
    <property type="entry name" value="BETA-N-ACETYLHEXOSAMINIDASE"/>
    <property type="match status" value="1"/>
</dbReference>
<dbReference type="Pfam" id="PF00728">
    <property type="entry name" value="Glyco_hydro_20"/>
    <property type="match status" value="1"/>
</dbReference>
<evidence type="ECO:0000256" key="3">
    <source>
        <dbReference type="ARBA" id="ARBA00012663"/>
    </source>
</evidence>
<dbReference type="Pfam" id="PF02838">
    <property type="entry name" value="Glyco_hydro_20b"/>
    <property type="match status" value="1"/>
</dbReference>
<dbReference type="PROSITE" id="PS51257">
    <property type="entry name" value="PROKAR_LIPOPROTEIN"/>
    <property type="match status" value="1"/>
</dbReference>
<evidence type="ECO:0000313" key="10">
    <source>
        <dbReference type="Proteomes" id="UP001374803"/>
    </source>
</evidence>
<dbReference type="InterPro" id="IPR015883">
    <property type="entry name" value="Glyco_hydro_20_cat"/>
</dbReference>
<evidence type="ECO:0000256" key="4">
    <source>
        <dbReference type="ARBA" id="ARBA00022801"/>
    </source>
</evidence>
<dbReference type="PRINTS" id="PR00738">
    <property type="entry name" value="GLHYDRLASE20"/>
</dbReference>
<comment type="similarity">
    <text evidence="2">Belongs to the glycosyl hydrolase 20 family.</text>
</comment>
<evidence type="ECO:0000256" key="2">
    <source>
        <dbReference type="ARBA" id="ARBA00006285"/>
    </source>
</evidence>
<dbReference type="Proteomes" id="UP001374803">
    <property type="component" value="Chromosome"/>
</dbReference>
<dbReference type="InterPro" id="IPR017853">
    <property type="entry name" value="GH"/>
</dbReference>
<dbReference type="CDD" id="cd06568">
    <property type="entry name" value="GH20_SpHex_like"/>
    <property type="match status" value="1"/>
</dbReference>
<dbReference type="SUPFAM" id="SSF51445">
    <property type="entry name" value="(Trans)glycosidases"/>
    <property type="match status" value="1"/>
</dbReference>
<dbReference type="InterPro" id="IPR029018">
    <property type="entry name" value="Hex-like_dom2"/>
</dbReference>
<dbReference type="EMBL" id="CP089983">
    <property type="protein sequence ID" value="WXB05842.1"/>
    <property type="molecule type" value="Genomic_DNA"/>
</dbReference>
<protein>
    <recommendedName>
        <fullName evidence="3">beta-N-acetylhexosaminidase</fullName>
        <ecNumber evidence="3">3.2.1.52</ecNumber>
    </recommendedName>
</protein>
<dbReference type="RefSeq" id="WP_394835490.1">
    <property type="nucleotide sequence ID" value="NZ_CP089929.1"/>
</dbReference>
<evidence type="ECO:0000259" key="7">
    <source>
        <dbReference type="Pfam" id="PF00728"/>
    </source>
</evidence>
<dbReference type="PANTHER" id="PTHR22600">
    <property type="entry name" value="BETA-HEXOSAMINIDASE"/>
    <property type="match status" value="1"/>
</dbReference>
<proteinExistence type="inferred from homology"/>
<keyword evidence="4" id="KW-0378">Hydrolase</keyword>
<reference evidence="9" key="1">
    <citation type="submission" date="2021-12" db="EMBL/GenBank/DDBJ databases">
        <title>Discovery of the Pendulisporaceae a myxobacterial family with distinct sporulation behavior and unique specialized metabolism.</title>
        <authorList>
            <person name="Garcia R."/>
            <person name="Popoff A."/>
            <person name="Bader C.D."/>
            <person name="Loehr J."/>
            <person name="Walesch S."/>
            <person name="Walt C."/>
            <person name="Boldt J."/>
            <person name="Bunk B."/>
            <person name="Haeckl F.J.F.P.J."/>
            <person name="Gunesch A.P."/>
            <person name="Birkelbach J."/>
            <person name="Nuebel U."/>
            <person name="Pietschmann T."/>
            <person name="Bach T."/>
            <person name="Mueller R."/>
        </authorList>
    </citation>
    <scope>NUCLEOTIDE SEQUENCE</scope>
    <source>
        <strain evidence="9">MSr11367</strain>
    </source>
</reference>
<evidence type="ECO:0000313" key="9">
    <source>
        <dbReference type="EMBL" id="WXB05842.1"/>
    </source>
</evidence>
<feature type="domain" description="Beta-hexosaminidase bacterial type N-terminal" evidence="8">
    <location>
        <begin position="56"/>
        <end position="191"/>
    </location>
</feature>
<dbReference type="InterPro" id="IPR015882">
    <property type="entry name" value="HEX_bac_N"/>
</dbReference>
<dbReference type="EC" id="3.2.1.52" evidence="3"/>
<keyword evidence="10" id="KW-1185">Reference proteome</keyword>
<feature type="domain" description="Glycoside hydrolase family 20 catalytic" evidence="7">
    <location>
        <begin position="196"/>
        <end position="512"/>
    </location>
</feature>
<name>A0ABZ2L4G8_9BACT</name>